<keyword evidence="3" id="KW-1185">Reference proteome</keyword>
<accession>A0ABU8T2C4</accession>
<proteinExistence type="predicted"/>
<reference evidence="2 3" key="1">
    <citation type="submission" date="2024-03" db="EMBL/GenBank/DDBJ databases">
        <title>Draft genome sequence of Pseudonocardia sp. DW16-2.</title>
        <authorList>
            <person name="Duangmal K."/>
        </authorList>
    </citation>
    <scope>NUCLEOTIDE SEQUENCE [LARGE SCALE GENOMIC DNA]</scope>
    <source>
        <strain evidence="2 3">DW16-2</strain>
    </source>
</reference>
<name>A0ABU8T2C4_9PSEU</name>
<organism evidence="2 3">
    <name type="scientific">Pseudonocardia spirodelae</name>
    <dbReference type="NCBI Taxonomy" id="3133431"/>
    <lineage>
        <taxon>Bacteria</taxon>
        <taxon>Bacillati</taxon>
        <taxon>Actinomycetota</taxon>
        <taxon>Actinomycetes</taxon>
        <taxon>Pseudonocardiales</taxon>
        <taxon>Pseudonocardiaceae</taxon>
        <taxon>Pseudonocardia</taxon>
    </lineage>
</organism>
<evidence type="ECO:0000313" key="2">
    <source>
        <dbReference type="EMBL" id="MEJ8278114.1"/>
    </source>
</evidence>
<gene>
    <name evidence="2" type="ORF">WJX68_04140</name>
</gene>
<evidence type="ECO:0000259" key="1">
    <source>
        <dbReference type="Pfam" id="PF03358"/>
    </source>
</evidence>
<dbReference type="SUPFAM" id="SSF52218">
    <property type="entry name" value="Flavoproteins"/>
    <property type="match status" value="1"/>
</dbReference>
<dbReference type="Proteomes" id="UP001364211">
    <property type="component" value="Unassembled WGS sequence"/>
</dbReference>
<dbReference type="RefSeq" id="WP_340286239.1">
    <property type="nucleotide sequence ID" value="NZ_JBBJUP010000003.1"/>
</dbReference>
<evidence type="ECO:0000313" key="3">
    <source>
        <dbReference type="Proteomes" id="UP001364211"/>
    </source>
</evidence>
<comment type="caution">
    <text evidence="2">The sequence shown here is derived from an EMBL/GenBank/DDBJ whole genome shotgun (WGS) entry which is preliminary data.</text>
</comment>
<feature type="domain" description="NADPH-dependent FMN reductase-like" evidence="1">
    <location>
        <begin position="5"/>
        <end position="132"/>
    </location>
</feature>
<protein>
    <submittedName>
        <fullName evidence="2">NAD(P)H-dependent oxidoreductase</fullName>
    </submittedName>
</protein>
<dbReference type="Pfam" id="PF03358">
    <property type="entry name" value="FMN_red"/>
    <property type="match status" value="1"/>
</dbReference>
<dbReference type="InterPro" id="IPR029039">
    <property type="entry name" value="Flavoprotein-like_sf"/>
</dbReference>
<dbReference type="InterPro" id="IPR005025">
    <property type="entry name" value="FMN_Rdtase-like_dom"/>
</dbReference>
<sequence>MTVDLLALIGSPTAGGRTDAAAAAVLAGARAAGARVRTIALGERPPPEQVQAAMDAADGVLFASPTYRARSSGLIKGVLENTPRGAAGETGAPLLGTAAAIVHTGASAHHFLAVDDLRAVLAGFFAAQVLSPGLYLEAPHFDDTGALTGAARDLAAAHGRAFAEFTAAVRGAPAVVALLPLL</sequence>
<dbReference type="Gene3D" id="3.40.50.360">
    <property type="match status" value="1"/>
</dbReference>
<dbReference type="EMBL" id="JBBJUP010000003">
    <property type="protein sequence ID" value="MEJ8278114.1"/>
    <property type="molecule type" value="Genomic_DNA"/>
</dbReference>